<keyword evidence="4" id="KW-1185">Reference proteome</keyword>
<dbReference type="InterPro" id="IPR036770">
    <property type="entry name" value="Ankyrin_rpt-contain_sf"/>
</dbReference>
<dbReference type="KEGG" id="dfa:DFA_08216"/>
<dbReference type="EMBL" id="GL883021">
    <property type="protein sequence ID" value="EGG17226.1"/>
    <property type="molecule type" value="Genomic_DNA"/>
</dbReference>
<dbReference type="Proteomes" id="UP000007797">
    <property type="component" value="Unassembled WGS sequence"/>
</dbReference>
<sequence>MARSLYDRHNNTYFHISKKVKRIPNINHQGCNNECSTDLNKQQHDRVIKSVLCNIVLFRKIVSLGAPLKRSIKSYKINQLPNDITWYLRCGFITILKERIEREEMELKQHLEQQQDQQTSFNNRKDYLNEHHLKWNYKTTQEICLYGSQDIELFKYLFEKKPEWFGHPKCLENVALAGNQEMFDMLASNTIPVQVTFNIEEYIELLKLAYRKGYYQYEQDDIVEHIHSLICRGVNKDTDLNHHTEFIKQVLQFHLENDQYNQLVEKANQSVISLVSTVESNEILYEIEDDKEEDDEEEEEEYGDAEHDQEEEEEVERDENSTYFDTISRLSTKQSQWYLFLFNICYFGLVDGDDETYSWPTEPKHIFKVYIQNGKEKEYTGLVEKIFGCHYIVANARLEHVKAAHLLGLLDEDTVFYPRHHDAYQSLEIMQYLIDNGISEFDKTTLEVFCYKQKSIGLVELLYKRYPNLFDRSTNSIIAEYITRFGYYHLLYMIITLISDSDPSQIGENVLEVTNSKNLSQKVFDILSKVAIVQYFYDDSIGQASFQWMKQIYQNCNDPNHQEKIIDMYQTQLEMSTKLNQIDIVNYLLFQQSKFQPTKETLSSIISIAFKKQFLDLHKLINEYMVKQQQQQTNQQTTVKYEMKLLKRIATNGDIKQFDQLISNGHRMKQKVLNELFRFSIVNNQLAFIQHINDKYPNWTTMSVGNFLYWAISHDHPQMLKWLLEFSRQNGYQEGIQHALKKCIETGSLPCFKLLVDQHYSVAIPILKDQIIKCTDDNLPIISFLIDNNYIASTNLLSQSSSLKELN</sequence>
<protein>
    <recommendedName>
        <fullName evidence="5">Ankyrin repeat-containing protein</fullName>
    </recommendedName>
</protein>
<dbReference type="RefSeq" id="XP_004355710.1">
    <property type="nucleotide sequence ID" value="XM_004355657.1"/>
</dbReference>
<evidence type="ECO:0008006" key="5">
    <source>
        <dbReference type="Google" id="ProtNLM"/>
    </source>
</evidence>
<reference evidence="4" key="1">
    <citation type="journal article" date="2011" name="Genome Res.">
        <title>Phylogeny-wide analysis of social amoeba genomes highlights ancient origins for complex intercellular communication.</title>
        <authorList>
            <person name="Heidel A.J."/>
            <person name="Lawal H.M."/>
            <person name="Felder M."/>
            <person name="Schilde C."/>
            <person name="Helps N.R."/>
            <person name="Tunggal B."/>
            <person name="Rivero F."/>
            <person name="John U."/>
            <person name="Schleicher M."/>
            <person name="Eichinger L."/>
            <person name="Platzer M."/>
            <person name="Noegel A.A."/>
            <person name="Schaap P."/>
            <person name="Gloeckner G."/>
        </authorList>
    </citation>
    <scope>NUCLEOTIDE SEQUENCE [LARGE SCALE GENOMIC DNA]</scope>
    <source>
        <strain evidence="4">SH3</strain>
    </source>
</reference>
<evidence type="ECO:0000256" key="2">
    <source>
        <dbReference type="SAM" id="MobiDB-lite"/>
    </source>
</evidence>
<name>F4Q5G7_CACFS</name>
<feature type="region of interest" description="Disordered" evidence="2">
    <location>
        <begin position="285"/>
        <end position="321"/>
    </location>
</feature>
<gene>
    <name evidence="3" type="ORF">DFA_08216</name>
</gene>
<dbReference type="GeneID" id="14868723"/>
<dbReference type="SUPFAM" id="SSF48403">
    <property type="entry name" value="Ankyrin repeat"/>
    <property type="match status" value="1"/>
</dbReference>
<evidence type="ECO:0000313" key="4">
    <source>
        <dbReference type="Proteomes" id="UP000007797"/>
    </source>
</evidence>
<dbReference type="Gene3D" id="1.25.40.20">
    <property type="entry name" value="Ankyrin repeat-containing domain"/>
    <property type="match status" value="1"/>
</dbReference>
<dbReference type="AlphaFoldDB" id="F4Q5G7"/>
<proteinExistence type="predicted"/>
<accession>F4Q5G7</accession>
<feature type="compositionally biased region" description="Acidic residues" evidence="2">
    <location>
        <begin position="285"/>
        <end position="317"/>
    </location>
</feature>
<organism evidence="3 4">
    <name type="scientific">Cavenderia fasciculata</name>
    <name type="common">Slime mold</name>
    <name type="synonym">Dictyostelium fasciculatum</name>
    <dbReference type="NCBI Taxonomy" id="261658"/>
    <lineage>
        <taxon>Eukaryota</taxon>
        <taxon>Amoebozoa</taxon>
        <taxon>Evosea</taxon>
        <taxon>Eumycetozoa</taxon>
        <taxon>Dictyostelia</taxon>
        <taxon>Acytosteliales</taxon>
        <taxon>Cavenderiaceae</taxon>
        <taxon>Cavenderia</taxon>
    </lineage>
</organism>
<evidence type="ECO:0000313" key="3">
    <source>
        <dbReference type="EMBL" id="EGG17226.1"/>
    </source>
</evidence>
<feature type="coiled-coil region" evidence="1">
    <location>
        <begin position="93"/>
        <end position="120"/>
    </location>
</feature>
<keyword evidence="1" id="KW-0175">Coiled coil</keyword>
<evidence type="ECO:0000256" key="1">
    <source>
        <dbReference type="SAM" id="Coils"/>
    </source>
</evidence>